<dbReference type="RefSeq" id="WP_395416538.1">
    <property type="nucleotide sequence ID" value="NZ_JBIPKE010000013.1"/>
</dbReference>
<accession>A0ABW7N857</accession>
<comment type="caution">
    <text evidence="2">The sequence shown here is derived from an EMBL/GenBank/DDBJ whole genome shotgun (WGS) entry which is preliminary data.</text>
</comment>
<dbReference type="InterPro" id="IPR007372">
    <property type="entry name" value="Lipid/polyisoprenoid-bd_YceI"/>
</dbReference>
<feature type="domain" description="Lipid/polyisoprenoid-binding YceI-like" evidence="1">
    <location>
        <begin position="19"/>
        <end position="176"/>
    </location>
</feature>
<protein>
    <submittedName>
        <fullName evidence="2">YceI family protein</fullName>
    </submittedName>
</protein>
<evidence type="ECO:0000313" key="3">
    <source>
        <dbReference type="Proteomes" id="UP001610063"/>
    </source>
</evidence>
<gene>
    <name evidence="2" type="ORF">ACHKAR_05670</name>
</gene>
<evidence type="ECO:0000313" key="2">
    <source>
        <dbReference type="EMBL" id="MFH6982914.1"/>
    </source>
</evidence>
<dbReference type="Pfam" id="PF04264">
    <property type="entry name" value="YceI"/>
    <property type="match status" value="1"/>
</dbReference>
<dbReference type="Gene3D" id="2.40.128.110">
    <property type="entry name" value="Lipid/polyisoprenoid-binding, YceI-like"/>
    <property type="match status" value="1"/>
</dbReference>
<dbReference type="PANTHER" id="PTHR34406:SF1">
    <property type="entry name" value="PROTEIN YCEI"/>
    <property type="match status" value="1"/>
</dbReference>
<evidence type="ECO:0000259" key="1">
    <source>
        <dbReference type="SMART" id="SM00867"/>
    </source>
</evidence>
<dbReference type="Proteomes" id="UP001610063">
    <property type="component" value="Unassembled WGS sequence"/>
</dbReference>
<name>A0ABW7N857_9BACT</name>
<dbReference type="PANTHER" id="PTHR34406">
    <property type="entry name" value="PROTEIN YCEI"/>
    <property type="match status" value="1"/>
</dbReference>
<dbReference type="EMBL" id="JBIPKE010000013">
    <property type="protein sequence ID" value="MFH6982914.1"/>
    <property type="molecule type" value="Genomic_DNA"/>
</dbReference>
<sequence length="177" mass="18938">MKFLLTLLLISGLTAGQWEFKTVPSQSTMTILGTSSLHDWESKVGDFVVSGTMGENLITNLKVEVKVKSIKSGKSIMDDKTYDALKSEKFPTVYFTAESLALSGSKAEGLGVLTLAGVSRTISLEAQTTTKGAGTVQVNGEVSIKMSEYGIDPPTAMFGSLTTGDQVTIQYQLLLNK</sequence>
<dbReference type="SMART" id="SM00867">
    <property type="entry name" value="YceI"/>
    <property type="match status" value="1"/>
</dbReference>
<organism evidence="2 3">
    <name type="scientific">Marinoscillum luteum</name>
    <dbReference type="NCBI Taxonomy" id="861051"/>
    <lineage>
        <taxon>Bacteria</taxon>
        <taxon>Pseudomonadati</taxon>
        <taxon>Bacteroidota</taxon>
        <taxon>Cytophagia</taxon>
        <taxon>Cytophagales</taxon>
        <taxon>Reichenbachiellaceae</taxon>
        <taxon>Marinoscillum</taxon>
    </lineage>
</organism>
<reference evidence="2 3" key="1">
    <citation type="journal article" date="2013" name="Int. J. Syst. Evol. Microbiol.">
        <title>Marinoscillum luteum sp. nov., isolated from marine sediment.</title>
        <authorList>
            <person name="Cha I.T."/>
            <person name="Park S.J."/>
            <person name="Kim S.J."/>
            <person name="Kim J.G."/>
            <person name="Jung M.Y."/>
            <person name="Shin K.S."/>
            <person name="Kwon K.K."/>
            <person name="Yang S.H."/>
            <person name="Seo Y.S."/>
            <person name="Rhee S.K."/>
        </authorList>
    </citation>
    <scope>NUCLEOTIDE SEQUENCE [LARGE SCALE GENOMIC DNA]</scope>
    <source>
        <strain evidence="2 3">KCTC 23939</strain>
    </source>
</reference>
<proteinExistence type="predicted"/>
<dbReference type="SUPFAM" id="SSF101874">
    <property type="entry name" value="YceI-like"/>
    <property type="match status" value="1"/>
</dbReference>
<keyword evidence="3" id="KW-1185">Reference proteome</keyword>
<dbReference type="InterPro" id="IPR036761">
    <property type="entry name" value="TTHA0802/YceI-like_sf"/>
</dbReference>